<feature type="chain" id="PRO_5023097948" description="DUF5004 domain-containing protein" evidence="1">
    <location>
        <begin position="19"/>
        <end position="131"/>
    </location>
</feature>
<organism evidence="2 3">
    <name type="scientific">Flavisolibacter ginsenosidimutans</name>
    <dbReference type="NCBI Taxonomy" id="661481"/>
    <lineage>
        <taxon>Bacteria</taxon>
        <taxon>Pseudomonadati</taxon>
        <taxon>Bacteroidota</taxon>
        <taxon>Chitinophagia</taxon>
        <taxon>Chitinophagales</taxon>
        <taxon>Chitinophagaceae</taxon>
        <taxon>Flavisolibacter</taxon>
    </lineage>
</organism>
<keyword evidence="1" id="KW-0732">Signal</keyword>
<evidence type="ECO:0008006" key="4">
    <source>
        <dbReference type="Google" id="ProtNLM"/>
    </source>
</evidence>
<keyword evidence="3" id="KW-1185">Reference proteome</keyword>
<dbReference type="KEGG" id="fgg:FSB75_17525"/>
<sequence>MKKMMTVLSLFAALNGWAQTKEEHSMSDLMGTWRNGSGAGLDIVDSNTVYIVCGGQRKKAFATVSDIRKNPVNFNLTVRDSSKVVTLKGLLLIVNDDMLQWQVFDSDTKPASFSYNRGDMLFLKRIDKLIN</sequence>
<protein>
    <recommendedName>
        <fullName evidence="4">DUF5004 domain-containing protein</fullName>
    </recommendedName>
</protein>
<evidence type="ECO:0000256" key="1">
    <source>
        <dbReference type="SAM" id="SignalP"/>
    </source>
</evidence>
<evidence type="ECO:0000313" key="3">
    <source>
        <dbReference type="Proteomes" id="UP000321204"/>
    </source>
</evidence>
<dbReference type="AlphaFoldDB" id="A0A5B8UMF2"/>
<feature type="signal peptide" evidence="1">
    <location>
        <begin position="1"/>
        <end position="18"/>
    </location>
</feature>
<evidence type="ECO:0000313" key="2">
    <source>
        <dbReference type="EMBL" id="QEC57626.1"/>
    </source>
</evidence>
<proteinExistence type="predicted"/>
<dbReference type="Proteomes" id="UP000321204">
    <property type="component" value="Chromosome"/>
</dbReference>
<reference evidence="2 3" key="1">
    <citation type="journal article" date="2015" name="Int. J. Syst. Evol. Microbiol.">
        <title>Flavisolibacter ginsenosidimutans sp. nov., with ginsenoside-converting activity isolated from soil used for cultivating ginseng.</title>
        <authorList>
            <person name="Zhao Y."/>
            <person name="Liu Q."/>
            <person name="Kang M.S."/>
            <person name="Jin F."/>
            <person name="Yu H."/>
            <person name="Im W.T."/>
        </authorList>
    </citation>
    <scope>NUCLEOTIDE SEQUENCE [LARGE SCALE GENOMIC DNA]</scope>
    <source>
        <strain evidence="2 3">Gsoil 636</strain>
    </source>
</reference>
<name>A0A5B8UMF2_9BACT</name>
<dbReference type="RefSeq" id="WP_146790145.1">
    <property type="nucleotide sequence ID" value="NZ_BAABIO010000003.1"/>
</dbReference>
<gene>
    <name evidence="2" type="ORF">FSB75_17525</name>
</gene>
<accession>A0A5B8UMF2</accession>
<dbReference type="OrthoDB" id="675983at2"/>
<dbReference type="EMBL" id="CP042433">
    <property type="protein sequence ID" value="QEC57626.1"/>
    <property type="molecule type" value="Genomic_DNA"/>
</dbReference>